<dbReference type="InterPro" id="IPR003509">
    <property type="entry name" value="UPF0102_YraN-like"/>
</dbReference>
<organism evidence="3 4">
    <name type="scientific">Candidatus Liptonbacteria bacterium RIFOXYB1_FULL_36_10</name>
    <dbReference type="NCBI Taxonomy" id="1798654"/>
    <lineage>
        <taxon>Bacteria</taxon>
        <taxon>Candidatus Liptoniibacteriota</taxon>
    </lineage>
</organism>
<proteinExistence type="inferred from homology"/>
<reference evidence="3 4" key="1">
    <citation type="journal article" date="2016" name="Nat. Commun.">
        <title>Thousands of microbial genomes shed light on interconnected biogeochemical processes in an aquifer system.</title>
        <authorList>
            <person name="Anantharaman K."/>
            <person name="Brown C.T."/>
            <person name="Hug L.A."/>
            <person name="Sharon I."/>
            <person name="Castelle C.J."/>
            <person name="Probst A.J."/>
            <person name="Thomas B.C."/>
            <person name="Singh A."/>
            <person name="Wilkins M.J."/>
            <person name="Karaoz U."/>
            <person name="Brodie E.L."/>
            <person name="Williams K.H."/>
            <person name="Hubbard S.S."/>
            <person name="Banfield J.F."/>
        </authorList>
    </citation>
    <scope>NUCLEOTIDE SEQUENCE [LARGE SCALE GENOMIC DNA]</scope>
</reference>
<accession>A0A1G2CNK5</accession>
<dbReference type="PANTHER" id="PTHR34039">
    <property type="entry name" value="UPF0102 PROTEIN YRAN"/>
    <property type="match status" value="1"/>
</dbReference>
<evidence type="ECO:0000313" key="3">
    <source>
        <dbReference type="EMBL" id="OGZ02221.1"/>
    </source>
</evidence>
<sequence length="131" mass="14834">MAFHLKIGKLGEELACGYLKESGYKLVERNWGKKFGEIDIIAINTSKILVFVEVKTIKVYAKSFGDNSANLLISPEDNLTKAKLIKLKKICEFYANLHPELVKDAGWRIDLVAVVVNEKKVKVRHYKNIGI</sequence>
<dbReference type="InterPro" id="IPR011335">
    <property type="entry name" value="Restrct_endonuc-II-like"/>
</dbReference>
<dbReference type="GO" id="GO:0003676">
    <property type="term" value="F:nucleic acid binding"/>
    <property type="evidence" value="ECO:0007669"/>
    <property type="project" value="InterPro"/>
</dbReference>
<comment type="caution">
    <text evidence="3">The sequence shown here is derived from an EMBL/GenBank/DDBJ whole genome shotgun (WGS) entry which is preliminary data.</text>
</comment>
<evidence type="ECO:0000256" key="1">
    <source>
        <dbReference type="ARBA" id="ARBA00006738"/>
    </source>
</evidence>
<protein>
    <recommendedName>
        <fullName evidence="2">UPF0102 protein A2390_00830</fullName>
    </recommendedName>
</protein>
<name>A0A1G2CNK5_9BACT</name>
<dbReference type="Pfam" id="PF02021">
    <property type="entry name" value="UPF0102"/>
    <property type="match status" value="1"/>
</dbReference>
<dbReference type="InterPro" id="IPR011856">
    <property type="entry name" value="tRNA_endonuc-like_dom_sf"/>
</dbReference>
<dbReference type="EMBL" id="MHLE01000038">
    <property type="protein sequence ID" value="OGZ02221.1"/>
    <property type="molecule type" value="Genomic_DNA"/>
</dbReference>
<dbReference type="HAMAP" id="MF_00048">
    <property type="entry name" value="UPF0102"/>
    <property type="match status" value="1"/>
</dbReference>
<dbReference type="PANTHER" id="PTHR34039:SF1">
    <property type="entry name" value="UPF0102 PROTEIN YRAN"/>
    <property type="match status" value="1"/>
</dbReference>
<evidence type="ECO:0000256" key="2">
    <source>
        <dbReference type="HAMAP-Rule" id="MF_00048"/>
    </source>
</evidence>
<comment type="similarity">
    <text evidence="1 2">Belongs to the UPF0102 family.</text>
</comment>
<dbReference type="Gene3D" id="3.40.1350.10">
    <property type="match status" value="1"/>
</dbReference>
<dbReference type="Proteomes" id="UP000178599">
    <property type="component" value="Unassembled WGS sequence"/>
</dbReference>
<dbReference type="SUPFAM" id="SSF52980">
    <property type="entry name" value="Restriction endonuclease-like"/>
    <property type="match status" value="1"/>
</dbReference>
<dbReference type="AlphaFoldDB" id="A0A1G2CNK5"/>
<evidence type="ECO:0000313" key="4">
    <source>
        <dbReference type="Proteomes" id="UP000178599"/>
    </source>
</evidence>
<gene>
    <name evidence="3" type="ORF">A2390_00830</name>
</gene>